<evidence type="ECO:0000313" key="10">
    <source>
        <dbReference type="EMBL" id="CDA40954.1"/>
    </source>
</evidence>
<dbReference type="InterPro" id="IPR042206">
    <property type="entry name" value="CRISPR-assoc_Cas1_C"/>
</dbReference>
<organism evidence="10 11">
    <name type="scientific">Lachnospira eligens CAG:72</name>
    <dbReference type="NCBI Taxonomy" id="1263077"/>
    <lineage>
        <taxon>Bacteria</taxon>
        <taxon>Bacillati</taxon>
        <taxon>Bacillota</taxon>
        <taxon>Clostridia</taxon>
        <taxon>Lachnospirales</taxon>
        <taxon>Lachnospiraceae</taxon>
        <taxon>Lachnospira</taxon>
    </lineage>
</organism>
<dbReference type="GO" id="GO:0016787">
    <property type="term" value="F:hydrolase activity"/>
    <property type="evidence" value="ECO:0007669"/>
    <property type="project" value="UniProtKB-KW"/>
</dbReference>
<gene>
    <name evidence="10" type="ORF">BN765_00135</name>
</gene>
<dbReference type="GO" id="GO:0051607">
    <property type="term" value="P:defense response to virus"/>
    <property type="evidence" value="ECO:0007669"/>
    <property type="project" value="UniProtKB-KW"/>
</dbReference>
<evidence type="ECO:0000256" key="7">
    <source>
        <dbReference type="ARBA" id="ARBA00023125"/>
    </source>
</evidence>
<dbReference type="Proteomes" id="UP000018175">
    <property type="component" value="Unassembled WGS sequence"/>
</dbReference>
<evidence type="ECO:0000256" key="4">
    <source>
        <dbReference type="ARBA" id="ARBA00022801"/>
    </source>
</evidence>
<sequence>MLFNIVDAILQVYGFDTYYGVFHKCFYMRKSLVCDLMEPIRPVVDYQVRKSINLGQCKENDFEVINNRWCLKYKSNPQYIQFLMNAILEYKDDIFLYIQQYYRFFMKRKSASEIPVFIIH</sequence>
<keyword evidence="4" id="KW-0378">Hydrolase</keyword>
<evidence type="ECO:0000256" key="6">
    <source>
        <dbReference type="ARBA" id="ARBA00023118"/>
    </source>
</evidence>
<dbReference type="PANTHER" id="PTHR34353:SF2">
    <property type="entry name" value="CRISPR-ASSOCIATED ENDONUCLEASE CAS1 1"/>
    <property type="match status" value="1"/>
</dbReference>
<dbReference type="GO" id="GO:0046872">
    <property type="term" value="F:metal ion binding"/>
    <property type="evidence" value="ECO:0007669"/>
    <property type="project" value="UniProtKB-KW"/>
</dbReference>
<accession>R5ZWZ1</accession>
<evidence type="ECO:0000256" key="1">
    <source>
        <dbReference type="ARBA" id="ARBA00022722"/>
    </source>
</evidence>
<dbReference type="GO" id="GO:0004519">
    <property type="term" value="F:endonuclease activity"/>
    <property type="evidence" value="ECO:0007669"/>
    <property type="project" value="UniProtKB-KW"/>
</dbReference>
<keyword evidence="8" id="KW-0464">Manganese</keyword>
<evidence type="ECO:0000256" key="2">
    <source>
        <dbReference type="ARBA" id="ARBA00022723"/>
    </source>
</evidence>
<evidence type="ECO:0000313" key="11">
    <source>
        <dbReference type="Proteomes" id="UP000018175"/>
    </source>
</evidence>
<evidence type="ECO:0000256" key="3">
    <source>
        <dbReference type="ARBA" id="ARBA00022759"/>
    </source>
</evidence>
<reference evidence="10" key="1">
    <citation type="submission" date="2012-11" db="EMBL/GenBank/DDBJ databases">
        <title>Dependencies among metagenomic species, viruses, plasmids and units of genetic variation.</title>
        <authorList>
            <person name="Nielsen H.B."/>
            <person name="Almeida M."/>
            <person name="Juncker A.S."/>
            <person name="Rasmussen S."/>
            <person name="Li J."/>
            <person name="Sunagawa S."/>
            <person name="Plichta D."/>
            <person name="Gautier L."/>
            <person name="Le Chatelier E."/>
            <person name="Peletier E."/>
            <person name="Bonde I."/>
            <person name="Nielsen T."/>
            <person name="Manichanh C."/>
            <person name="Arumugam M."/>
            <person name="Batto J."/>
            <person name="Santos M.B.Q.D."/>
            <person name="Blom N."/>
            <person name="Borruel N."/>
            <person name="Burgdorf K.S."/>
            <person name="Boumezbeur F."/>
            <person name="Casellas F."/>
            <person name="Dore J."/>
            <person name="Guarner F."/>
            <person name="Hansen T."/>
            <person name="Hildebrand F."/>
            <person name="Kaas R.S."/>
            <person name="Kennedy S."/>
            <person name="Kristiansen K."/>
            <person name="Kultima J.R."/>
            <person name="Leonard P."/>
            <person name="Levenez F."/>
            <person name="Lund O."/>
            <person name="Moumen B."/>
            <person name="Le Paslier D."/>
            <person name="Pons N."/>
            <person name="Pedersen O."/>
            <person name="Prifti E."/>
            <person name="Qin J."/>
            <person name="Raes J."/>
            <person name="Tap J."/>
            <person name="Tims S."/>
            <person name="Ussery D.W."/>
            <person name="Yamada T."/>
            <person name="MetaHit consortium"/>
            <person name="Renault P."/>
            <person name="Sicheritz-Ponten T."/>
            <person name="Bork P."/>
            <person name="Wang J."/>
            <person name="Brunak S."/>
            <person name="Ehrlich S.D."/>
        </authorList>
    </citation>
    <scope>NUCLEOTIDE SEQUENCE [LARGE SCALE GENOMIC DNA]</scope>
</reference>
<evidence type="ECO:0000256" key="9">
    <source>
        <dbReference type="ARBA" id="ARBA00038592"/>
    </source>
</evidence>
<dbReference type="GO" id="GO:0003677">
    <property type="term" value="F:DNA binding"/>
    <property type="evidence" value="ECO:0007669"/>
    <property type="project" value="UniProtKB-KW"/>
</dbReference>
<evidence type="ECO:0000256" key="5">
    <source>
        <dbReference type="ARBA" id="ARBA00022842"/>
    </source>
</evidence>
<keyword evidence="3" id="KW-0255">Endonuclease</keyword>
<keyword evidence="6" id="KW-0051">Antiviral defense</keyword>
<keyword evidence="7" id="KW-0238">DNA-binding</keyword>
<comment type="caution">
    <text evidence="10">The sequence shown here is derived from an EMBL/GenBank/DDBJ whole genome shotgun (WGS) entry which is preliminary data.</text>
</comment>
<dbReference type="GO" id="GO:0043571">
    <property type="term" value="P:maintenance of CRISPR repeat elements"/>
    <property type="evidence" value="ECO:0007669"/>
    <property type="project" value="InterPro"/>
</dbReference>
<evidence type="ECO:0000256" key="8">
    <source>
        <dbReference type="ARBA" id="ARBA00023211"/>
    </source>
</evidence>
<comment type="subunit">
    <text evidence="9">Homodimer, forms a heterotetramer with a Cas2 homodimer.</text>
</comment>
<keyword evidence="1" id="KW-0540">Nuclease</keyword>
<keyword evidence="2" id="KW-0479">Metal-binding</keyword>
<evidence type="ECO:0008006" key="12">
    <source>
        <dbReference type="Google" id="ProtNLM"/>
    </source>
</evidence>
<dbReference type="EMBL" id="CBBU010000090">
    <property type="protein sequence ID" value="CDA40954.1"/>
    <property type="molecule type" value="Genomic_DNA"/>
</dbReference>
<dbReference type="Gene3D" id="1.20.120.920">
    <property type="entry name" value="CRISPR-associated endonuclease Cas1, C-terminal domain"/>
    <property type="match status" value="1"/>
</dbReference>
<dbReference type="PANTHER" id="PTHR34353">
    <property type="entry name" value="CRISPR-ASSOCIATED ENDONUCLEASE CAS1 1"/>
    <property type="match status" value="1"/>
</dbReference>
<protein>
    <recommendedName>
        <fullName evidence="12">CRISPR-associated endonuclease Cas1</fullName>
    </recommendedName>
</protein>
<dbReference type="AlphaFoldDB" id="R5ZWZ1"/>
<proteinExistence type="predicted"/>
<dbReference type="InterPro" id="IPR002729">
    <property type="entry name" value="CRISPR-assoc_Cas1"/>
</dbReference>
<dbReference type="Pfam" id="PF01867">
    <property type="entry name" value="Cas_Cas1"/>
    <property type="match status" value="1"/>
</dbReference>
<name>R5ZWZ1_9FIRM</name>
<keyword evidence="5" id="KW-0460">Magnesium</keyword>
<dbReference type="InterPro" id="IPR050646">
    <property type="entry name" value="Cas1"/>
</dbReference>